<sequence>MENSCNQSPGGWPLNYKFDRDHAAVSIATNRGVSVATNSEAVAGHNKVCLASRYFIKSVFGLATNENSERLLKSPGRAKHRASPARSAFSIFDIDSVKSPANS</sequence>
<evidence type="ECO:0000313" key="2">
    <source>
        <dbReference type="Proteomes" id="UP000540929"/>
    </source>
</evidence>
<comment type="caution">
    <text evidence="1">The sequence shown here is derived from an EMBL/GenBank/DDBJ whole genome shotgun (WGS) entry which is preliminary data.</text>
</comment>
<name>A0A7Y9WLE7_9BURK</name>
<dbReference type="AlphaFoldDB" id="A0A7Y9WLE7"/>
<accession>A0A7Y9WLE7</accession>
<dbReference type="EMBL" id="JACCAS010000001">
    <property type="protein sequence ID" value="NYH23022.1"/>
    <property type="molecule type" value="Genomic_DNA"/>
</dbReference>
<protein>
    <submittedName>
        <fullName evidence="1">Uncharacterized protein</fullName>
    </submittedName>
</protein>
<reference evidence="1 2" key="1">
    <citation type="submission" date="2020-07" db="EMBL/GenBank/DDBJ databases">
        <title>Exploring microbial biodiversity for novel pathways involved in the catabolism of aromatic compounds derived from lignin.</title>
        <authorList>
            <person name="Elkins J."/>
        </authorList>
    </citation>
    <scope>NUCLEOTIDE SEQUENCE [LARGE SCALE GENOMIC DNA]</scope>
    <source>
        <strain evidence="1 2">H2C3C</strain>
    </source>
</reference>
<dbReference type="Proteomes" id="UP000540929">
    <property type="component" value="Unassembled WGS sequence"/>
</dbReference>
<dbReference type="RefSeq" id="WP_179743863.1">
    <property type="nucleotide sequence ID" value="NZ_JACCAS010000001.1"/>
</dbReference>
<organism evidence="1 2">
    <name type="scientific">Paraburkholderia bryophila</name>
    <dbReference type="NCBI Taxonomy" id="420952"/>
    <lineage>
        <taxon>Bacteria</taxon>
        <taxon>Pseudomonadati</taxon>
        <taxon>Pseudomonadota</taxon>
        <taxon>Betaproteobacteria</taxon>
        <taxon>Burkholderiales</taxon>
        <taxon>Burkholderiaceae</taxon>
        <taxon>Paraburkholderia</taxon>
    </lineage>
</organism>
<proteinExistence type="predicted"/>
<keyword evidence="2" id="KW-1185">Reference proteome</keyword>
<evidence type="ECO:0000313" key="1">
    <source>
        <dbReference type="EMBL" id="NYH23022.1"/>
    </source>
</evidence>
<gene>
    <name evidence="1" type="ORF">GGD40_002501</name>
</gene>